<evidence type="ECO:0000313" key="1">
    <source>
        <dbReference type="EMBL" id="NJC32818.1"/>
    </source>
</evidence>
<name>A0ABX0XHK7_9SPHN</name>
<evidence type="ECO:0000313" key="2">
    <source>
        <dbReference type="Proteomes" id="UP000734218"/>
    </source>
</evidence>
<organism evidence="1 2">
    <name type="scientific">Sphingomonas jejuensis</name>
    <dbReference type="NCBI Taxonomy" id="904715"/>
    <lineage>
        <taxon>Bacteria</taxon>
        <taxon>Pseudomonadati</taxon>
        <taxon>Pseudomonadota</taxon>
        <taxon>Alphaproteobacteria</taxon>
        <taxon>Sphingomonadales</taxon>
        <taxon>Sphingomonadaceae</taxon>
        <taxon>Sphingomonas</taxon>
    </lineage>
</organism>
<accession>A0ABX0XHK7</accession>
<dbReference type="RefSeq" id="WP_167952287.1">
    <property type="nucleotide sequence ID" value="NZ_JAATJE010000001.1"/>
</dbReference>
<proteinExistence type="predicted"/>
<dbReference type="Proteomes" id="UP000734218">
    <property type="component" value="Unassembled WGS sequence"/>
</dbReference>
<protein>
    <submittedName>
        <fullName evidence="1">Uncharacterized protein</fullName>
    </submittedName>
</protein>
<comment type="caution">
    <text evidence="1">The sequence shown here is derived from an EMBL/GenBank/DDBJ whole genome shotgun (WGS) entry which is preliminary data.</text>
</comment>
<gene>
    <name evidence="1" type="ORF">GGR88_000292</name>
</gene>
<dbReference type="EMBL" id="JAATJE010000001">
    <property type="protein sequence ID" value="NJC32818.1"/>
    <property type="molecule type" value="Genomic_DNA"/>
</dbReference>
<keyword evidence="2" id="KW-1185">Reference proteome</keyword>
<sequence length="87" mass="8755">MADPFLHADGVSAPATRVAAIVPSDAAPIGDAPKAIYVGQGGDIVLQGMGGGADVRLRQVPTGTILPVRARFVRATGTSATDLVALF</sequence>
<reference evidence="1 2" key="1">
    <citation type="submission" date="2020-03" db="EMBL/GenBank/DDBJ databases">
        <title>Genomic Encyclopedia of Type Strains, Phase IV (KMG-IV): sequencing the most valuable type-strain genomes for metagenomic binning, comparative biology and taxonomic classification.</title>
        <authorList>
            <person name="Goeker M."/>
        </authorList>
    </citation>
    <scope>NUCLEOTIDE SEQUENCE [LARGE SCALE GENOMIC DNA]</scope>
    <source>
        <strain evidence="1 2">DSM 27651</strain>
    </source>
</reference>